<protein>
    <submittedName>
        <fullName evidence="1">Uncharacterized protein</fullName>
    </submittedName>
</protein>
<dbReference type="WormBase" id="C24H12.18">
    <property type="protein sequence ID" value="CE54449"/>
    <property type="gene ID" value="WBGene00235333"/>
</dbReference>
<evidence type="ECO:0000313" key="2">
    <source>
        <dbReference type="Proteomes" id="UP000001940"/>
    </source>
</evidence>
<proteinExistence type="predicted"/>
<accession>A0A8S4Q9B4</accession>
<sequence length="9" mass="1115">MCSYKNKIE</sequence>
<dbReference type="Proteomes" id="UP000001940">
    <property type="component" value="Chromosome II"/>
</dbReference>
<dbReference type="CTD" id="24104244"/>
<evidence type="ECO:0000313" key="3">
    <source>
        <dbReference type="WormBase" id="C24H12.18"/>
    </source>
</evidence>
<gene>
    <name evidence="1 3" type="ORF">C24H12.18</name>
    <name evidence="1" type="ORF">CELE_C24H12.18</name>
</gene>
<evidence type="ECO:0000313" key="1">
    <source>
        <dbReference type="EMBL" id="CAH2169155.1"/>
    </source>
</evidence>
<dbReference type="EMBL" id="BX284602">
    <property type="protein sequence ID" value="CAH2169155.1"/>
    <property type="molecule type" value="Genomic_DNA"/>
</dbReference>
<reference evidence="1 2" key="1">
    <citation type="journal article" date="1998" name="Science">
        <title>Genome sequence of the nematode C. elegans: a platform for investigating biology.</title>
        <authorList>
            <consortium name="The C. elegans sequencing consortium"/>
            <person name="Sulson J.E."/>
            <person name="Waterston R."/>
        </authorList>
    </citation>
    <scope>NUCLEOTIDE SEQUENCE [LARGE SCALE GENOMIC DNA]</scope>
    <source>
        <strain evidence="1 2">Bristol N2</strain>
    </source>
</reference>
<dbReference type="KEGG" id="cel:CELE_C24H12.18"/>
<dbReference type="GeneID" id="24104244"/>
<name>A0A8S4Q9B4_CAEEL</name>
<dbReference type="AGR" id="WB:WBGene00235333"/>
<keyword evidence="2" id="KW-1185">Reference proteome</keyword>
<organism evidence="1 2">
    <name type="scientific">Caenorhabditis elegans</name>
    <dbReference type="NCBI Taxonomy" id="6239"/>
    <lineage>
        <taxon>Eukaryota</taxon>
        <taxon>Metazoa</taxon>
        <taxon>Ecdysozoa</taxon>
        <taxon>Nematoda</taxon>
        <taxon>Chromadorea</taxon>
        <taxon>Rhabditida</taxon>
        <taxon>Rhabditina</taxon>
        <taxon>Rhabditomorpha</taxon>
        <taxon>Rhabditoidea</taxon>
        <taxon>Rhabditidae</taxon>
        <taxon>Peloderinae</taxon>
        <taxon>Caenorhabditis</taxon>
    </lineage>
</organism>
<dbReference type="RefSeq" id="NP_001391114.1">
    <property type="nucleotide sequence ID" value="NM_001404221.1"/>
</dbReference>